<evidence type="ECO:0000256" key="6">
    <source>
        <dbReference type="ARBA" id="ARBA00048552"/>
    </source>
</evidence>
<keyword evidence="2 7" id="KW-0240">DNA-directed RNA polymerase</keyword>
<keyword evidence="8" id="KW-0934">Plastid</keyword>
<dbReference type="GO" id="GO:0003899">
    <property type="term" value="F:DNA-directed RNA polymerase activity"/>
    <property type="evidence" value="ECO:0007669"/>
    <property type="project" value="UniProtKB-UniRule"/>
</dbReference>
<dbReference type="AlphaFoldDB" id="A0A1Z1M8F1"/>
<proteinExistence type="inferred from homology"/>
<dbReference type="GeneID" id="33355172"/>
<keyword evidence="4 7" id="KW-0548">Nucleotidyltransferase</keyword>
<sequence length="81" mass="9603">MNKNKKYNEYSKIDLKYITYKTEELLSLANNRYKITIQVAKKAKRHKYENVDIIDDPINKPIIKAIIEMVDEMTEPEIIGE</sequence>
<dbReference type="SUPFAM" id="SSF63562">
    <property type="entry name" value="RPB6/omega subunit-like"/>
    <property type="match status" value="1"/>
</dbReference>
<evidence type="ECO:0000256" key="4">
    <source>
        <dbReference type="ARBA" id="ARBA00022695"/>
    </source>
</evidence>
<comment type="function">
    <text evidence="7">May be involved in RNA polymerase activity.</text>
</comment>
<organism evidence="8">
    <name type="scientific">Bostrychia simpliciuscula</name>
    <dbReference type="NCBI Taxonomy" id="324754"/>
    <lineage>
        <taxon>Eukaryota</taxon>
        <taxon>Rhodophyta</taxon>
        <taxon>Florideophyceae</taxon>
        <taxon>Rhodymeniophycidae</taxon>
        <taxon>Ceramiales</taxon>
        <taxon>Rhodomelaceae</taxon>
        <taxon>Bostrychia</taxon>
    </lineage>
</organism>
<comment type="subcellular location">
    <subcellularLocation>
        <location evidence="7">Plastid</location>
        <location evidence="7">Chloroplast</location>
    </subcellularLocation>
</comment>
<keyword evidence="8" id="KW-0150">Chloroplast</keyword>
<dbReference type="HAMAP" id="MF_00366">
    <property type="entry name" value="RNApol_bact_RpoZ"/>
    <property type="match status" value="1"/>
</dbReference>
<evidence type="ECO:0000256" key="7">
    <source>
        <dbReference type="HAMAP-Rule" id="MF_00366"/>
    </source>
</evidence>
<dbReference type="GO" id="GO:0000428">
    <property type="term" value="C:DNA-directed RNA polymerase complex"/>
    <property type="evidence" value="ECO:0007669"/>
    <property type="project" value="UniProtKB-KW"/>
</dbReference>
<keyword evidence="5 7" id="KW-0804">Transcription</keyword>
<dbReference type="InterPro" id="IPR036161">
    <property type="entry name" value="RPB6/omega-like_sf"/>
</dbReference>
<accession>A0A1Z1M8F1</accession>
<dbReference type="GO" id="GO:0003677">
    <property type="term" value="F:DNA binding"/>
    <property type="evidence" value="ECO:0007669"/>
    <property type="project" value="UniProtKB-UniRule"/>
</dbReference>
<reference evidence="8" key="1">
    <citation type="journal article" date="2017" name="J. Phycol.">
        <title>Analysis of chloroplast genomes and a supermatrix inform reclassification of the Rhodomelaceae (Rhodophyta).</title>
        <authorList>
            <person name="Diaz-Tapia P."/>
            <person name="Maggs C.A."/>
            <person name="West J.A."/>
            <person name="Verbruggen H."/>
        </authorList>
    </citation>
    <scope>NUCLEOTIDE SEQUENCE</scope>
    <source>
        <strain evidence="8">JW3897</strain>
    </source>
</reference>
<comment type="similarity">
    <text evidence="1 7">Belongs to the RNA polymerase subunit omega family.</text>
</comment>
<dbReference type="GO" id="GO:0006351">
    <property type="term" value="P:DNA-templated transcription"/>
    <property type="evidence" value="ECO:0007669"/>
    <property type="project" value="UniProtKB-UniRule"/>
</dbReference>
<dbReference type="EC" id="2.7.7.6" evidence="7"/>
<dbReference type="GO" id="GO:0009507">
    <property type="term" value="C:chloroplast"/>
    <property type="evidence" value="ECO:0007669"/>
    <property type="project" value="UniProtKB-SubCell"/>
</dbReference>
<evidence type="ECO:0000256" key="2">
    <source>
        <dbReference type="ARBA" id="ARBA00022478"/>
    </source>
</evidence>
<keyword evidence="3 7" id="KW-0808">Transferase</keyword>
<dbReference type="RefSeq" id="YP_009393472.1">
    <property type="nucleotide sequence ID" value="NC_035268.1"/>
</dbReference>
<name>A0A1Z1M8F1_9FLOR</name>
<comment type="catalytic activity">
    <reaction evidence="6 7">
        <text>RNA(n) + a ribonucleoside 5'-triphosphate = RNA(n+1) + diphosphate</text>
        <dbReference type="Rhea" id="RHEA:21248"/>
        <dbReference type="Rhea" id="RHEA-COMP:14527"/>
        <dbReference type="Rhea" id="RHEA-COMP:17342"/>
        <dbReference type="ChEBI" id="CHEBI:33019"/>
        <dbReference type="ChEBI" id="CHEBI:61557"/>
        <dbReference type="ChEBI" id="CHEBI:140395"/>
        <dbReference type="EC" id="2.7.7.6"/>
    </reaction>
</comment>
<geneLocation type="chloroplast" evidence="8"/>
<evidence type="ECO:0000313" key="8">
    <source>
        <dbReference type="EMBL" id="ARW62034.1"/>
    </source>
</evidence>
<evidence type="ECO:0000256" key="1">
    <source>
        <dbReference type="ARBA" id="ARBA00006711"/>
    </source>
</evidence>
<evidence type="ECO:0000256" key="5">
    <source>
        <dbReference type="ARBA" id="ARBA00023163"/>
    </source>
</evidence>
<dbReference type="EMBL" id="MF101421">
    <property type="protein sequence ID" value="ARW62034.1"/>
    <property type="molecule type" value="Genomic_DNA"/>
</dbReference>
<dbReference type="InterPro" id="IPR003716">
    <property type="entry name" value="DNA-dir_RNA_pol_omega"/>
</dbReference>
<gene>
    <name evidence="7 8" type="primary">rpoZ</name>
</gene>
<evidence type="ECO:0000256" key="3">
    <source>
        <dbReference type="ARBA" id="ARBA00022679"/>
    </source>
</evidence>
<protein>
    <recommendedName>
        <fullName evidence="7">Putative DNA-directed RNA polymerase subunit omega</fullName>
        <shortName evidence="7">PEP</shortName>
        <ecNumber evidence="7">2.7.7.6</ecNumber>
    </recommendedName>
    <alternativeName>
        <fullName evidence="7">Plastid-encoded RNA polymerase omega subunit</fullName>
        <shortName evidence="7">RNA polymerase omega subunit</shortName>
    </alternativeName>
</protein>